<evidence type="ECO:0000313" key="8">
    <source>
        <dbReference type="Proteomes" id="UP001357485"/>
    </source>
</evidence>
<keyword evidence="4" id="KW-0175">Coiled coil</keyword>
<dbReference type="SUPFAM" id="SSF57959">
    <property type="entry name" value="Leucine zipper domain"/>
    <property type="match status" value="1"/>
</dbReference>
<protein>
    <recommendedName>
        <fullName evidence="6">BZIP domain-containing protein</fullName>
    </recommendedName>
</protein>
<keyword evidence="3" id="KW-0539">Nucleus</keyword>
<dbReference type="SMART" id="SM00338">
    <property type="entry name" value="BRLZ"/>
    <property type="match status" value="1"/>
</dbReference>
<dbReference type="PANTHER" id="PTHR40621">
    <property type="entry name" value="TRANSCRIPTION FACTOR KAPC-RELATED"/>
    <property type="match status" value="1"/>
</dbReference>
<feature type="region of interest" description="Disordered" evidence="5">
    <location>
        <begin position="117"/>
        <end position="153"/>
    </location>
</feature>
<dbReference type="PANTHER" id="PTHR40621:SF8">
    <property type="entry name" value="AP-1-LIKE TRANSCRIPTION FACTOR YAP3"/>
    <property type="match status" value="1"/>
</dbReference>
<dbReference type="Pfam" id="PF00170">
    <property type="entry name" value="bZIP_1"/>
    <property type="match status" value="1"/>
</dbReference>
<gene>
    <name evidence="7" type="ORF">LTR16_001635</name>
</gene>
<comment type="caution">
    <text evidence="7">The sequence shown here is derived from an EMBL/GenBank/DDBJ whole genome shotgun (WGS) entry which is preliminary data.</text>
</comment>
<dbReference type="Gene3D" id="1.20.5.170">
    <property type="match status" value="1"/>
</dbReference>
<dbReference type="InterPro" id="IPR050936">
    <property type="entry name" value="AP-1-like"/>
</dbReference>
<comment type="subcellular location">
    <subcellularLocation>
        <location evidence="2">Cytoplasm</location>
    </subcellularLocation>
    <subcellularLocation>
        <location evidence="1">Nucleus</location>
    </subcellularLocation>
</comment>
<reference evidence="7 8" key="1">
    <citation type="submission" date="2023-08" db="EMBL/GenBank/DDBJ databases">
        <title>Black Yeasts Isolated from many extreme environments.</title>
        <authorList>
            <person name="Coleine C."/>
            <person name="Stajich J.E."/>
            <person name="Selbmann L."/>
        </authorList>
    </citation>
    <scope>NUCLEOTIDE SEQUENCE [LARGE SCALE GENOMIC DNA]</scope>
    <source>
        <strain evidence="7 8">CCFEE 536</strain>
    </source>
</reference>
<feature type="compositionally biased region" description="Basic and acidic residues" evidence="5">
    <location>
        <begin position="117"/>
        <end position="132"/>
    </location>
</feature>
<dbReference type="Proteomes" id="UP001357485">
    <property type="component" value="Unassembled WGS sequence"/>
</dbReference>
<keyword evidence="8" id="KW-1185">Reference proteome</keyword>
<organism evidence="7 8">
    <name type="scientific">Cryomyces antarcticus</name>
    <dbReference type="NCBI Taxonomy" id="329879"/>
    <lineage>
        <taxon>Eukaryota</taxon>
        <taxon>Fungi</taxon>
        <taxon>Dikarya</taxon>
        <taxon>Ascomycota</taxon>
        <taxon>Pezizomycotina</taxon>
        <taxon>Dothideomycetes</taxon>
        <taxon>Dothideomycetes incertae sedis</taxon>
        <taxon>Cryomyces</taxon>
    </lineage>
</organism>
<dbReference type="InterPro" id="IPR046347">
    <property type="entry name" value="bZIP_sf"/>
</dbReference>
<evidence type="ECO:0000256" key="5">
    <source>
        <dbReference type="SAM" id="MobiDB-lite"/>
    </source>
</evidence>
<evidence type="ECO:0000259" key="6">
    <source>
        <dbReference type="PROSITE" id="PS50217"/>
    </source>
</evidence>
<evidence type="ECO:0000256" key="4">
    <source>
        <dbReference type="SAM" id="Coils"/>
    </source>
</evidence>
<dbReference type="EMBL" id="JAVRRA010024714">
    <property type="protein sequence ID" value="KAK5130252.1"/>
    <property type="molecule type" value="Genomic_DNA"/>
</dbReference>
<dbReference type="InterPro" id="IPR023167">
    <property type="entry name" value="Yap1_redox_dom_sf"/>
</dbReference>
<dbReference type="Pfam" id="PF08601">
    <property type="entry name" value="PAP1"/>
    <property type="match status" value="1"/>
</dbReference>
<proteinExistence type="predicted"/>
<dbReference type="CDD" id="cd14688">
    <property type="entry name" value="bZIP_YAP"/>
    <property type="match status" value="1"/>
</dbReference>
<feature type="coiled-coil region" evidence="4">
    <location>
        <begin position="173"/>
        <end position="200"/>
    </location>
</feature>
<accession>A0ABR0KTS7</accession>
<dbReference type="PROSITE" id="PS50217">
    <property type="entry name" value="BZIP"/>
    <property type="match status" value="1"/>
</dbReference>
<feature type="domain" description="BZIP" evidence="6">
    <location>
        <begin position="134"/>
        <end position="197"/>
    </location>
</feature>
<evidence type="ECO:0000313" key="7">
    <source>
        <dbReference type="EMBL" id="KAK5130252.1"/>
    </source>
</evidence>
<dbReference type="InterPro" id="IPR004827">
    <property type="entry name" value="bZIP"/>
</dbReference>
<dbReference type="PROSITE" id="PS00036">
    <property type="entry name" value="BZIP_BASIC"/>
    <property type="match status" value="1"/>
</dbReference>
<feature type="region of interest" description="Disordered" evidence="5">
    <location>
        <begin position="13"/>
        <end position="43"/>
    </location>
</feature>
<dbReference type="SUPFAM" id="SSF111430">
    <property type="entry name" value="YAP1 redox domain"/>
    <property type="match status" value="1"/>
</dbReference>
<evidence type="ECO:0000256" key="1">
    <source>
        <dbReference type="ARBA" id="ARBA00004123"/>
    </source>
</evidence>
<sequence length="335" mass="36134">MDYSYVNVGNATQPYHFNGLPPTPGYGPQGGDDTNDSSPVGSSQDHLFQAFRTHLTGNVSQDRFDPSNFLTDPSNFTTTFDPSISLVTTPPPAMNAGNPIMVGSMDSSIGDIAMDDQRGGAERVGSSEEKENLSPAQSRRKAQNRAAQRAFRERKEKHVHELGTRLESLATQSQTLRTDNERLKLALRKAETENEILRATSATAMHELPLSPILDRVDHPDFSASAPYRQDSVPTTTTTTMAGRIVATDGSIVHTPSTSGILNVAMAQPGLLHPTQTWDLILAHPLFQAGKVDIGDVCERLRTKAQCDGLGPVFCEANVRKAVEDAAKGGGDLPV</sequence>
<dbReference type="InterPro" id="IPR013910">
    <property type="entry name" value="TF_PAP1"/>
</dbReference>
<name>A0ABR0KTS7_9PEZI</name>
<evidence type="ECO:0000256" key="2">
    <source>
        <dbReference type="ARBA" id="ARBA00004496"/>
    </source>
</evidence>
<dbReference type="Gene3D" id="1.10.238.100">
    <property type="entry name" value="YAP1 redox domain. Chain B"/>
    <property type="match status" value="1"/>
</dbReference>
<evidence type="ECO:0000256" key="3">
    <source>
        <dbReference type="ARBA" id="ARBA00023242"/>
    </source>
</evidence>